<protein>
    <submittedName>
        <fullName evidence="2">Uncharacterized protein</fullName>
    </submittedName>
</protein>
<keyword evidence="1" id="KW-1133">Transmembrane helix</keyword>
<keyword evidence="1" id="KW-0812">Transmembrane</keyword>
<accession>A0AB38ZM37</accession>
<organism evidence="2">
    <name type="scientific">Mantoniella tinhauana virus 1</name>
    <dbReference type="NCBI Taxonomy" id="3111543"/>
    <lineage>
        <taxon>Viruses</taxon>
    </lineage>
</organism>
<keyword evidence="1" id="KW-0472">Membrane</keyword>
<proteinExistence type="predicted"/>
<evidence type="ECO:0000313" key="2">
    <source>
        <dbReference type="EMBL" id="XAO13446.1"/>
    </source>
</evidence>
<feature type="transmembrane region" description="Helical" evidence="1">
    <location>
        <begin position="6"/>
        <end position="28"/>
    </location>
</feature>
<dbReference type="EMBL" id="PP130629">
    <property type="protein sequence ID" value="XAO13446.1"/>
    <property type="molecule type" value="Genomic_DNA"/>
</dbReference>
<name>A0AB38ZM37_9VIRU</name>
<evidence type="ECO:0000256" key="1">
    <source>
        <dbReference type="SAM" id="Phobius"/>
    </source>
</evidence>
<reference evidence="2" key="1">
    <citation type="submission" date="2024-01" db="EMBL/GenBank/DDBJ databases">
        <title>Genomic and biogeographic characterisation of Mantoniella tinhauana virus 1, the first discovered Mantoniella-infecting prasinovirus.</title>
        <authorList>
            <person name="Rey Redondo E."/>
            <person name="Yung C.C.M."/>
        </authorList>
    </citation>
    <scope>NUCLEOTIDE SEQUENCE</scope>
    <source>
        <strain evidence="2">Lau Fau Shan</strain>
    </source>
</reference>
<sequence>MDETVIILIVLMACFCCMIMMGGLGWYVTRPEEGDECEGKDKKGEYEIDEDGKCVLVSCDDGYVISGKKCIEDKSGDECTPSTTKVVGGIYKTDVAGSCVLDSCSMGYKMTTDGTKCEREPCTTTDGDVDGIYLKSTQTINMCELDSCKANTVMVGSNCHTVYTVSNVFIDNTGTDDINVNSLEILDNERESINILTSNIFSGIASKNNIISTDTSFATIPDNGKIDIGFGKITKISKVSFKVGAGTDKLKLSFDEKSQGTTTNTDSAKKTYTYDDGKWTYST</sequence>